<organism evidence="1 2">
    <name type="scientific">Terrabacter carboxydivorans</name>
    <dbReference type="NCBI Taxonomy" id="619730"/>
    <lineage>
        <taxon>Bacteria</taxon>
        <taxon>Bacillati</taxon>
        <taxon>Actinomycetota</taxon>
        <taxon>Actinomycetes</taxon>
        <taxon>Micrococcales</taxon>
        <taxon>Intrasporangiaceae</taxon>
        <taxon>Terrabacter</taxon>
    </lineage>
</organism>
<evidence type="ECO:0000313" key="1">
    <source>
        <dbReference type="EMBL" id="GAA2494234.1"/>
    </source>
</evidence>
<evidence type="ECO:0000313" key="2">
    <source>
        <dbReference type="Proteomes" id="UP001500730"/>
    </source>
</evidence>
<dbReference type="EMBL" id="BAAARE010000017">
    <property type="protein sequence ID" value="GAA2494234.1"/>
    <property type="molecule type" value="Genomic_DNA"/>
</dbReference>
<accession>A0ABN3M1D0</accession>
<keyword evidence="2" id="KW-1185">Reference proteome</keyword>
<dbReference type="Proteomes" id="UP001500730">
    <property type="component" value="Unassembled WGS sequence"/>
</dbReference>
<sequence length="346" mass="35995">MPSAAPSRTAVLLEVACDESGSEGEKLVRGSTDTFAHASVDVTTDTALATVERVRVEARSPATEVKASVVLRPQNRRLLEWLLGDDGPLLGHAHVHLTDKALHLTGRLVSLLGGGGDGFGGVATGSARDLARRVRLLHLAATRGLGAAGWEAVLADFNDVVRARSLDDAALSASALRRGLGELADRPGLPADSVELVRSVLAGVPGEPEGLLAFVARGRGALDPIVPALAEVLRHWGGSGRPLWVVHDVQATLTDAAIRTAVGSSADGWSDALEGISFVDSQDDPRVQLADFLAGAARRIAAHVLAGQADPALVELISPYVSPRSTWLDLGEERDGIRLVGQPAGA</sequence>
<comment type="caution">
    <text evidence="1">The sequence shown here is derived from an EMBL/GenBank/DDBJ whole genome shotgun (WGS) entry which is preliminary data.</text>
</comment>
<protein>
    <recommendedName>
        <fullName evidence="3">DUF3800 domain-containing protein</fullName>
    </recommendedName>
</protein>
<dbReference type="RefSeq" id="WP_344256341.1">
    <property type="nucleotide sequence ID" value="NZ_BAAARE010000017.1"/>
</dbReference>
<gene>
    <name evidence="1" type="ORF">GCM10009858_35270</name>
</gene>
<evidence type="ECO:0008006" key="3">
    <source>
        <dbReference type="Google" id="ProtNLM"/>
    </source>
</evidence>
<reference evidence="1 2" key="1">
    <citation type="journal article" date="2019" name="Int. J. Syst. Evol. Microbiol.">
        <title>The Global Catalogue of Microorganisms (GCM) 10K type strain sequencing project: providing services to taxonomists for standard genome sequencing and annotation.</title>
        <authorList>
            <consortium name="The Broad Institute Genomics Platform"/>
            <consortium name="The Broad Institute Genome Sequencing Center for Infectious Disease"/>
            <person name="Wu L."/>
            <person name="Ma J."/>
        </authorList>
    </citation>
    <scope>NUCLEOTIDE SEQUENCE [LARGE SCALE GENOMIC DNA]</scope>
    <source>
        <strain evidence="1 2">JCM 16259</strain>
    </source>
</reference>
<name>A0ABN3M1D0_9MICO</name>
<proteinExistence type="predicted"/>